<name>A0A2U8UP03_9CAUD</name>
<feature type="transmembrane region" description="Helical" evidence="1">
    <location>
        <begin position="21"/>
        <end position="42"/>
    </location>
</feature>
<dbReference type="RefSeq" id="YP_009838111.1">
    <property type="nucleotide sequence ID" value="NC_048706.1"/>
</dbReference>
<proteinExistence type="predicted"/>
<feature type="transmembrane region" description="Helical" evidence="1">
    <location>
        <begin position="48"/>
        <end position="65"/>
    </location>
</feature>
<gene>
    <name evidence="2" type="primary">75</name>
    <name evidence="2" type="ORF">SEA_FLOWERPOWER_75</name>
</gene>
<accession>A0A2U8UP03</accession>
<organism evidence="2 3">
    <name type="scientific">Streptomyces phage FlowerPower</name>
    <dbReference type="NCBI Taxonomy" id="2182408"/>
    <lineage>
        <taxon>Viruses</taxon>
        <taxon>Duplodnaviria</taxon>
        <taxon>Heunggongvirae</taxon>
        <taxon>Uroviricota</taxon>
        <taxon>Caudoviricetes</taxon>
        <taxon>Beephvirinae</taxon>
        <taxon>Flowerpowervirus</taxon>
        <taxon>Flowerpowervirus flowerpower</taxon>
    </lineage>
</organism>
<dbReference type="EMBL" id="MH155868">
    <property type="protein sequence ID" value="AWN05156.1"/>
    <property type="molecule type" value="Genomic_DNA"/>
</dbReference>
<reference evidence="2 3" key="1">
    <citation type="submission" date="2018-04" db="EMBL/GenBank/DDBJ databases">
        <authorList>
            <person name="Richter O.R."/>
            <person name="Sprando J."/>
            <person name="Abi J.R."/>
            <person name="Abidin Z.U."/>
            <person name="Aboumatar N."/>
            <person name="Aguilar F.A."/>
            <person name="Ahmed M."/>
            <person name="Aklilu M."/>
            <person name="Ali S.Z."/>
            <person name="Araia S."/>
            <person name="Asbury H."/>
            <person name="Atkinson A.N."/>
            <person name="Azam A.M."/>
            <person name="Bell J.L."/>
            <person name="Bhagat S."/>
            <person name="Bhatti J.A."/>
            <person name="Bhavsar J."/>
            <person name="Blocker D."/>
            <person name="Bonhomme B."/>
            <person name="Buker C.Y."/>
            <person name="Burnett T.D."/>
            <person name="Campbell R.L."/>
            <person name="Campbell S.M."/>
            <person name="Carinugan C.L."/>
            <person name="Chan P.R."/>
            <person name="Chen S."/>
            <person name="Dahne M."/>
            <person name="Dang V.Q."/>
            <person name="Ding J.R."/>
            <person name="Dunn G.L."/>
            <person name="Flores O.S."/>
            <person name="Frank D.N."/>
            <person name="Gonzalez N."/>
            <person name="Goryunova E."/>
            <person name="Hoang T."/>
            <person name="Hollenhorst D."/>
            <person name="Hora A.B."/>
            <person name="Hutchison A.S."/>
            <person name="Huynh A."/>
            <person name="Jani A."/>
            <person name="Jawed T."/>
            <person name="Jeffries M.J."/>
            <person name="Jian G.M."/>
            <person name="Joshi C."/>
            <person name="Kallab S."/>
            <person name="Kang L."/>
            <person name="Khan A."/>
            <person name="Klontz C.M."/>
            <person name="Koert M."/>
            <person name="Lagasca A."/>
            <person name="Lakhani A."/>
            <person name="Larsen A."/>
            <person name="Le A."/>
            <person name="Lee D.Y."/>
            <person name="Lembirik S."/>
            <person name="Lenus S."/>
            <person name="Lesniewski A.M."/>
            <person name="Lu W."/>
            <person name="Mamarakhimova Z."/>
            <person name="Mason S."/>
            <person name="Mathew L.K."/>
            <person name="Mattson C.L."/>
            <person name="Mian U.H."/>
            <person name="Morcos G.S."/>
            <person name="Muhler C.W."/>
            <person name="Naeem N.-U.-A."/>
            <person name="Namagiri S."/>
            <person name="Nassehi T."/>
            <person name="Nazarian M."/>
            <person name="Neal R.A."/>
            <person name="Negash K."/>
            <person name="Ngaleu B.J."/>
            <person name="Nguyen B.T."/>
            <person name="Nguyen K.V."/>
            <person name="Odili J.C."/>
            <person name="Ogletree A."/>
            <person name="Okojie E."/>
            <person name="Olajide T.E."/>
            <person name="Onwukwe C.S."/>
            <person name="Ozako O."/>
            <person name="Pakala M."/>
            <person name="Patel P."/>
            <person name="Patel H.J."/>
            <person name="Patel R."/>
            <person name="Paudel H."/>
            <person name="Pikounis A.J."/>
            <person name="Qazi M.A."/>
            <person name="Quiroz J.N."/>
            <person name="Ramachandran P.N."/>
            <person name="Rashford R.L."/>
            <person name="Rivera J."/>
            <person name="Romero F.D."/>
            <person name="Saba P.A."/>
            <person name="Sabu R.L."/>
            <person name="Saeed O.S."/>
            <person name="Saraf S."/>
            <person name="Scarano A.L."/>
            <person name="Sciandra C."/>
            <person name="Shakarov P."/>
            <person name="Sharma A."/>
            <person name="Singh K."/>
            <person name="Singh S."/>
            <person name="Spindler S.E."/>
            <person name="Szymanik K.H."/>
            <person name="Tahir M."/>
            <person name="Tchuinte L.U."/>
            <person name="Thakkar V."/>
            <person name="Tombo Z.B."/>
            <person name="Touma A."/>
            <person name="Tran J.N."/>
            <person name="Tran N."/>
            <person name="Truong D.H."/>
            <person name="Turner M.D."/>
            <person name="Vidmar M."/>
            <person name="Vuong K."/>
            <person name="Wilson B."/>
            <person name="Xie C.L."/>
            <person name="Yasinova A.G."/>
            <person name="Yu A.M."/>
            <person name="Zolnerowich N."/>
            <person name="Cortez R."/>
            <person name="Greis H.L."/>
            <person name="Lee M."/>
            <person name="Mantzavinos A."/>
            <person name="Mohamed I.R."/>
            <person name="Patel P."/>
            <person name="Puglisi K.M."/>
            <person name="Bhattacharya M."/>
            <person name="Correa-Mendez M."/>
            <person name="Fabian M."/>
            <person name="Reger N."/>
            <person name="Tran K."/>
            <person name="Erill I."/>
            <person name="Caruso S.M."/>
            <person name="Garlena R.A."/>
            <person name="Russell D.A."/>
            <person name="Pope W.H."/>
            <person name="Jacobs-Sera D."/>
            <person name="Hatfull G.F."/>
        </authorList>
    </citation>
    <scope>NUCLEOTIDE SEQUENCE [LARGE SCALE GENOMIC DNA]</scope>
</reference>
<dbReference type="Proteomes" id="UP000247075">
    <property type="component" value="Segment"/>
</dbReference>
<keyword evidence="1" id="KW-0472">Membrane</keyword>
<evidence type="ECO:0000313" key="3">
    <source>
        <dbReference type="Proteomes" id="UP000247075"/>
    </source>
</evidence>
<evidence type="ECO:0000256" key="1">
    <source>
        <dbReference type="SAM" id="Phobius"/>
    </source>
</evidence>
<keyword evidence="1" id="KW-1133">Transmembrane helix</keyword>
<dbReference type="KEGG" id="vg:55608338"/>
<dbReference type="GeneID" id="55608338"/>
<keyword evidence="1" id="KW-0812">Transmembrane</keyword>
<evidence type="ECO:0000313" key="2">
    <source>
        <dbReference type="EMBL" id="AWN05156.1"/>
    </source>
</evidence>
<keyword evidence="3" id="KW-1185">Reference proteome</keyword>
<protein>
    <submittedName>
        <fullName evidence="2">Uncharacterized protein</fullName>
    </submittedName>
</protein>
<sequence length="75" mass="8363">MFENLKKTFNEQDDEGKAIMIGLLFIATLAALGVIALAWLIVKSMLPYLIGGAVLYGIGIWKFNFPAPKFIKKFL</sequence>